<keyword evidence="3" id="KW-1185">Reference proteome</keyword>
<proteinExistence type="predicted"/>
<comment type="caution">
    <text evidence="2">The sequence shown here is derived from an EMBL/GenBank/DDBJ whole genome shotgun (WGS) entry which is preliminary data.</text>
</comment>
<accession>A0A814CNQ1</accession>
<reference evidence="2" key="1">
    <citation type="submission" date="2021-02" db="EMBL/GenBank/DDBJ databases">
        <authorList>
            <person name="Nowell W R."/>
        </authorList>
    </citation>
    <scope>NUCLEOTIDE SEQUENCE</scope>
    <source>
        <strain evidence="2">Ploen Becks lab</strain>
    </source>
</reference>
<organism evidence="2 3">
    <name type="scientific">Brachionus calyciflorus</name>
    <dbReference type="NCBI Taxonomy" id="104777"/>
    <lineage>
        <taxon>Eukaryota</taxon>
        <taxon>Metazoa</taxon>
        <taxon>Spiralia</taxon>
        <taxon>Gnathifera</taxon>
        <taxon>Rotifera</taxon>
        <taxon>Eurotatoria</taxon>
        <taxon>Monogononta</taxon>
        <taxon>Pseudotrocha</taxon>
        <taxon>Ploima</taxon>
        <taxon>Brachionidae</taxon>
        <taxon>Brachionus</taxon>
    </lineage>
</organism>
<dbReference type="Proteomes" id="UP000663879">
    <property type="component" value="Unassembled WGS sequence"/>
</dbReference>
<evidence type="ECO:0000313" key="3">
    <source>
        <dbReference type="Proteomes" id="UP000663879"/>
    </source>
</evidence>
<dbReference type="Pfam" id="PF19259">
    <property type="entry name" value="Ty3_capsid"/>
    <property type="match status" value="1"/>
</dbReference>
<evidence type="ECO:0000313" key="2">
    <source>
        <dbReference type="EMBL" id="CAF0943329.1"/>
    </source>
</evidence>
<protein>
    <recommendedName>
        <fullName evidence="1">Ty3 transposon capsid-like protein domain-containing protein</fullName>
    </recommendedName>
</protein>
<evidence type="ECO:0000259" key="1">
    <source>
        <dbReference type="Pfam" id="PF19259"/>
    </source>
</evidence>
<feature type="domain" description="Ty3 transposon capsid-like protein" evidence="1">
    <location>
        <begin position="4"/>
        <end position="107"/>
    </location>
</feature>
<sequence>MLQNWERETFERSWESLKQKFGSLYNSRDSQNKLREKLLTIKTHKQNFEESVKKFESIVSKIVSLTEDEKIFLFSHTLNENVRQMVTVMKPNSLREAIELAQVYTTSLNNTEKINYVKPHNSIKKGSGDLKIIQIEISLVGKTDKNQKAKATKSQLRSDN</sequence>
<dbReference type="InterPro" id="IPR045358">
    <property type="entry name" value="Ty3_capsid"/>
</dbReference>
<dbReference type="AlphaFoldDB" id="A0A814CNQ1"/>
<dbReference type="EMBL" id="CAJNOC010002622">
    <property type="protein sequence ID" value="CAF0943329.1"/>
    <property type="molecule type" value="Genomic_DNA"/>
</dbReference>
<gene>
    <name evidence="2" type="ORF">OXX778_LOCUS13543</name>
</gene>
<name>A0A814CNQ1_9BILA</name>